<dbReference type="Pfam" id="PF00903">
    <property type="entry name" value="Glyoxalase"/>
    <property type="match status" value="2"/>
</dbReference>
<comment type="caution">
    <text evidence="2">The sequence shown here is derived from an EMBL/GenBank/DDBJ whole genome shotgun (WGS) entry which is preliminary data.</text>
</comment>
<dbReference type="RefSeq" id="WP_161717233.1">
    <property type="nucleotide sequence ID" value="NZ_JAAAPO010000002.1"/>
</dbReference>
<name>A0ABW9XBP0_9SPHN</name>
<dbReference type="InterPro" id="IPR004360">
    <property type="entry name" value="Glyas_Fos-R_dOase_dom"/>
</dbReference>
<dbReference type="SUPFAM" id="SSF54593">
    <property type="entry name" value="Glyoxalase/Bleomycin resistance protein/Dihydroxybiphenyl dioxygenase"/>
    <property type="match status" value="1"/>
</dbReference>
<feature type="domain" description="VOC" evidence="1">
    <location>
        <begin position="139"/>
        <end position="251"/>
    </location>
</feature>
<dbReference type="Proteomes" id="UP000753724">
    <property type="component" value="Unassembled WGS sequence"/>
</dbReference>
<evidence type="ECO:0000313" key="2">
    <source>
        <dbReference type="EMBL" id="NBC35952.1"/>
    </source>
</evidence>
<evidence type="ECO:0000313" key="3">
    <source>
        <dbReference type="Proteomes" id="UP000753724"/>
    </source>
</evidence>
<accession>A0ABW9XBP0</accession>
<dbReference type="PROSITE" id="PS51819">
    <property type="entry name" value="VOC"/>
    <property type="match status" value="2"/>
</dbReference>
<gene>
    <name evidence="2" type="ORF">GTZ99_05215</name>
</gene>
<sequence length="300" mass="32841">MSRVTEIRYVGYGVTDIDAEANYYANVWGLEAVPSDDDMRWFKAQGHDEHHVVRLRAADEARVDVIALAADSNADVDALAAKVEAAGCQIVHAPRDLTTPGGGYGFRFFSPDGIQMEISAGVARGAKRELERWDGVPVKISHIVLHSPNHHALVAFFCDVLGFKASDWLGDFMCFLRCNDAHHRFAILPGPACLNHVAYDMLGVDDVMRGIHRLKQQGVNIGWGPGRHTAGNNTFSYFVTPGGFVTEYTSDLEVVDFETREPTVYAPAPMVMDQWGIGVGGPQTLPHPHENPGLFVAVEG</sequence>
<dbReference type="PANTHER" id="PTHR36503:SF1">
    <property type="entry name" value="BLR2520 PROTEIN"/>
    <property type="match status" value="1"/>
</dbReference>
<dbReference type="CDD" id="cd08362">
    <property type="entry name" value="BphC5-RrK37_N_like"/>
    <property type="match status" value="1"/>
</dbReference>
<dbReference type="Gene3D" id="3.10.180.10">
    <property type="entry name" value="2,3-Dihydroxybiphenyl 1,2-Dioxygenase, domain 1"/>
    <property type="match status" value="2"/>
</dbReference>
<dbReference type="PANTHER" id="PTHR36503">
    <property type="entry name" value="BLR2520 PROTEIN"/>
    <property type="match status" value="1"/>
</dbReference>
<keyword evidence="3" id="KW-1185">Reference proteome</keyword>
<dbReference type="InterPro" id="IPR029068">
    <property type="entry name" value="Glyas_Bleomycin-R_OHBP_Dase"/>
</dbReference>
<feature type="domain" description="VOC" evidence="1">
    <location>
        <begin position="6"/>
        <end position="121"/>
    </location>
</feature>
<evidence type="ECO:0000259" key="1">
    <source>
        <dbReference type="PROSITE" id="PS51819"/>
    </source>
</evidence>
<protein>
    <submittedName>
        <fullName evidence="2">Oxidoreductase</fullName>
    </submittedName>
</protein>
<proteinExistence type="predicted"/>
<dbReference type="EMBL" id="JAAAPO010000002">
    <property type="protein sequence ID" value="NBC35952.1"/>
    <property type="molecule type" value="Genomic_DNA"/>
</dbReference>
<organism evidence="2 3">
    <name type="scientific">Novosphingobium ovatum</name>
    <dbReference type="NCBI Taxonomy" id="1908523"/>
    <lineage>
        <taxon>Bacteria</taxon>
        <taxon>Pseudomonadati</taxon>
        <taxon>Pseudomonadota</taxon>
        <taxon>Alphaproteobacteria</taxon>
        <taxon>Sphingomonadales</taxon>
        <taxon>Sphingomonadaceae</taxon>
        <taxon>Novosphingobium</taxon>
    </lineage>
</organism>
<dbReference type="InterPro" id="IPR037523">
    <property type="entry name" value="VOC_core"/>
</dbReference>
<reference evidence="3" key="1">
    <citation type="submission" date="2020-01" db="EMBL/GenBank/DDBJ databases">
        <title>Sphingomonas sp. strain CSW-10.</title>
        <authorList>
            <person name="Chen W.-M."/>
        </authorList>
    </citation>
    <scope>NUCLEOTIDE SEQUENCE [LARGE SCALE GENOMIC DNA]</scope>
    <source>
        <strain evidence="3">FSY-8</strain>
    </source>
</reference>